<dbReference type="PATRIC" id="fig|1619044.3.peg.970"/>
<proteinExistence type="predicted"/>
<dbReference type="InterPro" id="IPR029455">
    <property type="entry name" value="GHL15"/>
</dbReference>
<keyword evidence="1" id="KW-0732">Signal</keyword>
<evidence type="ECO:0000313" key="2">
    <source>
        <dbReference type="EMBL" id="KKW41844.1"/>
    </source>
</evidence>
<dbReference type="STRING" id="1619044.UY92_C0013G0043"/>
<sequence length="576" mass="63438">MWSLFMNKTILAAVVCVLVSALAFPSPAASALPDSFPRKANYYLEWHLTPREADELARWDLVILDMENQVSNPDLIRRLRAKNPDIIVLAYITPQEILQNAAASASVLRRQLSAGIAPEWYLTDSRGARLSFWPGTHMLNITSQAPLAGGRNFQDYLAAFVSGTVLGSGLWDGVFYDNAWEGLRFTLPGGDVDTDRDGMPDSPGSIDKIWQNGLRALYEKTRQRAGSADIILGNGWTDAYARELNGMMIESFSAADWAPNMNRYRKNFESSIQPRVNIINANTGNQGAPTDHRAVRFGLGSALLEDGFFSFDYGNERHGQLWWYDEYSVNLGSPVGGALSAEGRKAYSPGVWRRDFEHGLAVINSTGETKTVELFGEYEKIRGVQDAKVNDGSIVSETAVANYDGLVLLKTFASLDDVVFTNGDFARFFRPTGERVRNGFFAFEESIRIRPGTPAACGWRSAIFCSATESRKFMWRPKAAMLCRLKFTIATDGRCGRIGILSARRTGAATRSLSAKPAPAAKSGCLSAPVLRGQPQFRCMTKSYRSSPNGRLFPRASGALFRSRAATWTATAATRS</sequence>
<comment type="caution">
    <text evidence="2">The sequence shown here is derived from an EMBL/GenBank/DDBJ whole genome shotgun (WGS) entry which is preliminary data.</text>
</comment>
<evidence type="ECO:0000256" key="1">
    <source>
        <dbReference type="SAM" id="SignalP"/>
    </source>
</evidence>
<organism evidence="2 3">
    <name type="scientific">Candidatus Magasanikbacteria bacterium GW2011_GWA2_56_11</name>
    <dbReference type="NCBI Taxonomy" id="1619044"/>
    <lineage>
        <taxon>Bacteria</taxon>
        <taxon>Candidatus Magasanikiibacteriota</taxon>
    </lineage>
</organism>
<accession>A0A0G2B8R0</accession>
<reference evidence="2 3" key="1">
    <citation type="journal article" date="2015" name="Nature">
        <title>rRNA introns, odd ribosomes, and small enigmatic genomes across a large radiation of phyla.</title>
        <authorList>
            <person name="Brown C.T."/>
            <person name="Hug L.A."/>
            <person name="Thomas B.C."/>
            <person name="Sharon I."/>
            <person name="Castelle C.J."/>
            <person name="Singh A."/>
            <person name="Wilkins M.J."/>
            <person name="Williams K.H."/>
            <person name="Banfield J.F."/>
        </authorList>
    </citation>
    <scope>NUCLEOTIDE SEQUENCE [LARGE SCALE GENOMIC DNA]</scope>
</reference>
<dbReference type="Pfam" id="PF14885">
    <property type="entry name" value="GHL15"/>
    <property type="match status" value="1"/>
</dbReference>
<protein>
    <submittedName>
        <fullName evidence="2">Uncharacterized protein</fullName>
    </submittedName>
</protein>
<dbReference type="Proteomes" id="UP000033870">
    <property type="component" value="Unassembled WGS sequence"/>
</dbReference>
<name>A0A0G2B8R0_9BACT</name>
<feature type="signal peptide" evidence="1">
    <location>
        <begin position="1"/>
        <end position="31"/>
    </location>
</feature>
<dbReference type="EMBL" id="LCRX01000013">
    <property type="protein sequence ID" value="KKW41844.1"/>
    <property type="molecule type" value="Genomic_DNA"/>
</dbReference>
<dbReference type="InterPro" id="IPR013785">
    <property type="entry name" value="Aldolase_TIM"/>
</dbReference>
<evidence type="ECO:0000313" key="3">
    <source>
        <dbReference type="Proteomes" id="UP000033870"/>
    </source>
</evidence>
<gene>
    <name evidence="2" type="ORF">UY92_C0013G0043</name>
</gene>
<feature type="chain" id="PRO_5002542482" evidence="1">
    <location>
        <begin position="32"/>
        <end position="576"/>
    </location>
</feature>
<dbReference type="AlphaFoldDB" id="A0A0G2B8R0"/>
<dbReference type="Gene3D" id="3.20.20.70">
    <property type="entry name" value="Aldolase class I"/>
    <property type="match status" value="1"/>
</dbReference>